<reference evidence="1" key="1">
    <citation type="submission" date="2019-08" db="EMBL/GenBank/DDBJ databases">
        <authorList>
            <person name="Kucharzyk K."/>
            <person name="Murdoch R.W."/>
            <person name="Higgins S."/>
            <person name="Loffler F."/>
        </authorList>
    </citation>
    <scope>NUCLEOTIDE SEQUENCE</scope>
</reference>
<organism evidence="1">
    <name type="scientific">bioreactor metagenome</name>
    <dbReference type="NCBI Taxonomy" id="1076179"/>
    <lineage>
        <taxon>unclassified sequences</taxon>
        <taxon>metagenomes</taxon>
        <taxon>ecological metagenomes</taxon>
    </lineage>
</organism>
<evidence type="ECO:0000313" key="1">
    <source>
        <dbReference type="EMBL" id="MPN26143.1"/>
    </source>
</evidence>
<sequence>MSAAFCARGCSAEEPTAVTEPDTVWGVVVEGVDVSEGVFGVSFAGAELHPARRIEVAIRSVMINTTDFLNFIF</sequence>
<accession>A0A645GR41</accession>
<dbReference type="AlphaFoldDB" id="A0A645GR41"/>
<dbReference type="EMBL" id="VSSQ01075579">
    <property type="protein sequence ID" value="MPN26143.1"/>
    <property type="molecule type" value="Genomic_DNA"/>
</dbReference>
<proteinExistence type="predicted"/>
<protein>
    <submittedName>
        <fullName evidence="1">Uncharacterized protein</fullName>
    </submittedName>
</protein>
<gene>
    <name evidence="1" type="ORF">SDC9_173567</name>
</gene>
<comment type="caution">
    <text evidence="1">The sequence shown here is derived from an EMBL/GenBank/DDBJ whole genome shotgun (WGS) entry which is preliminary data.</text>
</comment>
<name>A0A645GR41_9ZZZZ</name>